<evidence type="ECO:0000313" key="1">
    <source>
        <dbReference type="EMBL" id="EYA13641.1"/>
    </source>
</evidence>
<organism evidence="1 2">
    <name type="scientific">Bacteroides fragilis str. 1007-1-F #10</name>
    <dbReference type="NCBI Taxonomy" id="1339295"/>
    <lineage>
        <taxon>Bacteria</taxon>
        <taxon>Pseudomonadati</taxon>
        <taxon>Bacteroidota</taxon>
        <taxon>Bacteroidia</taxon>
        <taxon>Bacteroidales</taxon>
        <taxon>Bacteroidaceae</taxon>
        <taxon>Bacteroides</taxon>
    </lineage>
</organism>
<reference evidence="1 2" key="1">
    <citation type="submission" date="2014-02" db="EMBL/GenBank/DDBJ databases">
        <authorList>
            <person name="Sears C."/>
            <person name="Carroll K."/>
            <person name="Sack B.R."/>
            <person name="Qadri F."/>
            <person name="Myers L.L."/>
            <person name="Chung G.-T."/>
            <person name="Escheverria P."/>
            <person name="Fraser C.M."/>
            <person name="Sadzewicz L."/>
            <person name="Shefchek K.A."/>
            <person name="Tallon L."/>
            <person name="Das S.P."/>
            <person name="Daugherty S."/>
            <person name="Mongodin E.F."/>
        </authorList>
    </citation>
    <scope>NUCLEOTIDE SEQUENCE [LARGE SCALE GENOMIC DNA]</scope>
    <source>
        <strain evidence="1 2">1007-1-F #10</strain>
    </source>
</reference>
<name>A0AAN4SHJ7_BACFG</name>
<proteinExistence type="predicted"/>
<accession>A0AAN4SHJ7</accession>
<dbReference type="Proteomes" id="UP000022433">
    <property type="component" value="Unassembled WGS sequence"/>
</dbReference>
<evidence type="ECO:0000313" key="2">
    <source>
        <dbReference type="Proteomes" id="UP000022433"/>
    </source>
</evidence>
<dbReference type="AlphaFoldDB" id="A0AAN4SHJ7"/>
<dbReference type="EMBL" id="JGEA01000029">
    <property type="protein sequence ID" value="EYA13641.1"/>
    <property type="molecule type" value="Genomic_DNA"/>
</dbReference>
<protein>
    <submittedName>
        <fullName evidence="1">Uncharacterized protein</fullName>
    </submittedName>
</protein>
<comment type="caution">
    <text evidence="1">The sequence shown here is derived from an EMBL/GenBank/DDBJ whole genome shotgun (WGS) entry which is preliminary data.</text>
</comment>
<gene>
    <name evidence="1" type="ORF">M104_3184</name>
</gene>
<sequence>MLEFKYIKDKGDLDSERSVFKVISDCNLGDFIAFRTKETSEDGISSKIELPFWFPDKRIKKGDTVVLYSKKRRVNEKTNKDGSISHFFYWGNDTPLFLEDDDSVLLVEIRRWLAGN</sequence>